<proteinExistence type="predicted"/>
<dbReference type="Gene3D" id="2.60.40.1190">
    <property type="match status" value="1"/>
</dbReference>
<organism evidence="1 2">
    <name type="scientific">Terrimicrobium sacchariphilum</name>
    <dbReference type="NCBI Taxonomy" id="690879"/>
    <lineage>
        <taxon>Bacteria</taxon>
        <taxon>Pseudomonadati</taxon>
        <taxon>Verrucomicrobiota</taxon>
        <taxon>Terrimicrobiia</taxon>
        <taxon>Terrimicrobiales</taxon>
        <taxon>Terrimicrobiaceae</taxon>
        <taxon>Terrimicrobium</taxon>
    </lineage>
</organism>
<sequence>MRNYQILFAVLVAEILLEFAASGQAGPPIAVAAHVTTSPPEIDGVLSAGEWENTEEIILPGGNPTVVRAEWSETGLYFSLKALDTTPFIRKPGLEAEGSLHMQDVWEIFIDVLGDARQYYEVQIALSGETYAKNHLLTAPPEVDETHVLRKEFWCREWWPQPIILPADVRASSRYDPMSGWWTAEIFLPAGFVNKRRGGCPLSAGVIRLNLVRHDWKNATDADFLYWAPVKSGHPHLSPTVMGTLRLEGTSGR</sequence>
<dbReference type="STRING" id="690879.TSACC_3499"/>
<gene>
    <name evidence="1" type="ORF">TSACC_3499</name>
</gene>
<dbReference type="EMBL" id="BDCO01000003">
    <property type="protein sequence ID" value="GAT35433.1"/>
    <property type="molecule type" value="Genomic_DNA"/>
</dbReference>
<dbReference type="Proteomes" id="UP000076023">
    <property type="component" value="Unassembled WGS sequence"/>
</dbReference>
<dbReference type="OrthoDB" id="189902at2"/>
<protein>
    <recommendedName>
        <fullName evidence="3">Carbohydrate-binding domain-containing protein</fullName>
    </recommendedName>
</protein>
<evidence type="ECO:0000313" key="2">
    <source>
        <dbReference type="Proteomes" id="UP000076023"/>
    </source>
</evidence>
<keyword evidence="2" id="KW-1185">Reference proteome</keyword>
<dbReference type="InParanoid" id="A0A146GE89"/>
<dbReference type="AlphaFoldDB" id="A0A146GE89"/>
<dbReference type="RefSeq" id="WP_075081243.1">
    <property type="nucleotide sequence ID" value="NZ_BDCO01000003.1"/>
</dbReference>
<evidence type="ECO:0000313" key="1">
    <source>
        <dbReference type="EMBL" id="GAT35433.1"/>
    </source>
</evidence>
<accession>A0A146GE89</accession>
<comment type="caution">
    <text evidence="1">The sequence shown here is derived from an EMBL/GenBank/DDBJ whole genome shotgun (WGS) entry which is preliminary data.</text>
</comment>
<name>A0A146GE89_TERSA</name>
<reference evidence="2" key="1">
    <citation type="journal article" date="2017" name="Genome Announc.">
        <title>Draft Genome Sequence of Terrimicrobium sacchariphilum NM-5T, a Facultative Anaerobic Soil Bacterium of the Class Spartobacteria.</title>
        <authorList>
            <person name="Qiu Y.L."/>
            <person name="Tourlousse D.M."/>
            <person name="Matsuura N."/>
            <person name="Ohashi A."/>
            <person name="Sekiguchi Y."/>
        </authorList>
    </citation>
    <scope>NUCLEOTIDE SEQUENCE [LARGE SCALE GENOMIC DNA]</scope>
    <source>
        <strain evidence="2">NM-5</strain>
    </source>
</reference>
<dbReference type="SUPFAM" id="SSF49344">
    <property type="entry name" value="CBD9-like"/>
    <property type="match status" value="1"/>
</dbReference>
<evidence type="ECO:0008006" key="3">
    <source>
        <dbReference type="Google" id="ProtNLM"/>
    </source>
</evidence>